<feature type="region of interest" description="Disordered" evidence="1">
    <location>
        <begin position="23"/>
        <end position="68"/>
    </location>
</feature>
<comment type="caution">
    <text evidence="3">The sequence shown here is derived from an EMBL/GenBank/DDBJ whole genome shotgun (WGS) entry which is preliminary data.</text>
</comment>
<evidence type="ECO:0000313" key="3">
    <source>
        <dbReference type="EMBL" id="CAE6436011.1"/>
    </source>
</evidence>
<feature type="compositionally biased region" description="Polar residues" evidence="1">
    <location>
        <begin position="57"/>
        <end position="68"/>
    </location>
</feature>
<keyword evidence="2" id="KW-0732">Signal</keyword>
<dbReference type="InterPro" id="IPR014710">
    <property type="entry name" value="RmlC-like_jellyroll"/>
</dbReference>
<name>A0A8H2Y1Q2_9AGAM</name>
<dbReference type="EMBL" id="CAJMXA010000570">
    <property type="protein sequence ID" value="CAE6436011.1"/>
    <property type="molecule type" value="Genomic_DNA"/>
</dbReference>
<dbReference type="Proteomes" id="UP000663853">
    <property type="component" value="Unassembled WGS sequence"/>
</dbReference>
<sequence length="249" mass="26764">MFFAPLLALATYAAAAPAGTSSSLALASTPTSTSPSSGTGTSDASLPSPTVAYASDDPNNSYLDQYQSGTPEPIIGAAGANILGPQNIPLERESPDFLAPPTTDSGTVQNVKWPMAISHNRVQDGGWARQQNEQDMPIATAMAGVNMRLEAGAIRQEYSLIIPFWSGADHHDFHHMAFVNNYSTSFRWLDYIFGTDDKYRAYKARLATASAKDRAELEKKLLEETEQEGIVAANEAENRSAFGAKGKKD</sequence>
<dbReference type="SUPFAM" id="SSF51182">
    <property type="entry name" value="RmlC-like cupins"/>
    <property type="match status" value="1"/>
</dbReference>
<proteinExistence type="predicted"/>
<reference evidence="3" key="1">
    <citation type="submission" date="2021-01" db="EMBL/GenBank/DDBJ databases">
        <authorList>
            <person name="Kaushik A."/>
        </authorList>
    </citation>
    <scope>NUCLEOTIDE SEQUENCE</scope>
    <source>
        <strain evidence="3">AG6-10EEA</strain>
    </source>
</reference>
<gene>
    <name evidence="3" type="ORF">RDB_LOCUS30213</name>
</gene>
<dbReference type="InterPro" id="IPR011051">
    <property type="entry name" value="RmlC_Cupin_sf"/>
</dbReference>
<dbReference type="Gene3D" id="2.60.120.10">
    <property type="entry name" value="Jelly Rolls"/>
    <property type="match status" value="1"/>
</dbReference>
<evidence type="ECO:0000313" key="4">
    <source>
        <dbReference type="Proteomes" id="UP000663853"/>
    </source>
</evidence>
<dbReference type="AlphaFoldDB" id="A0A8H2Y1Q2"/>
<evidence type="ECO:0000256" key="1">
    <source>
        <dbReference type="SAM" id="MobiDB-lite"/>
    </source>
</evidence>
<feature type="compositionally biased region" description="Low complexity" evidence="1">
    <location>
        <begin position="23"/>
        <end position="45"/>
    </location>
</feature>
<organism evidence="3 4">
    <name type="scientific">Rhizoctonia solani</name>
    <dbReference type="NCBI Taxonomy" id="456999"/>
    <lineage>
        <taxon>Eukaryota</taxon>
        <taxon>Fungi</taxon>
        <taxon>Dikarya</taxon>
        <taxon>Basidiomycota</taxon>
        <taxon>Agaricomycotina</taxon>
        <taxon>Agaricomycetes</taxon>
        <taxon>Cantharellales</taxon>
        <taxon>Ceratobasidiaceae</taxon>
        <taxon>Rhizoctonia</taxon>
    </lineage>
</organism>
<accession>A0A8H2Y1Q2</accession>
<evidence type="ECO:0000256" key="2">
    <source>
        <dbReference type="SAM" id="SignalP"/>
    </source>
</evidence>
<protein>
    <submittedName>
        <fullName evidence="3">Uncharacterized protein</fullName>
    </submittedName>
</protein>
<feature type="chain" id="PRO_5034637417" evidence="2">
    <location>
        <begin position="16"/>
        <end position="249"/>
    </location>
</feature>
<feature type="signal peptide" evidence="2">
    <location>
        <begin position="1"/>
        <end position="15"/>
    </location>
</feature>